<reference evidence="1 2" key="1">
    <citation type="journal article" date="2017" name="Antonie Van Leeuwenhoek">
        <title>Rhizobium rhizosphaerae sp. nov., a novel species isolated from rice rhizosphere.</title>
        <authorList>
            <person name="Zhao J.J."/>
            <person name="Zhang J."/>
            <person name="Zhang R.J."/>
            <person name="Zhang C.W."/>
            <person name="Yin H.Q."/>
            <person name="Zhang X.X."/>
        </authorList>
    </citation>
    <scope>NUCLEOTIDE SEQUENCE [LARGE SCALE GENOMIC DNA]</scope>
    <source>
        <strain evidence="1 2">RD15</strain>
    </source>
</reference>
<name>A0ABX3PDB0_9HYPH</name>
<keyword evidence="2" id="KW-1185">Reference proteome</keyword>
<protein>
    <submittedName>
        <fullName evidence="1">Uncharacterized protein</fullName>
    </submittedName>
</protein>
<accession>A0ABX3PDB0</accession>
<evidence type="ECO:0000313" key="1">
    <source>
        <dbReference type="EMBL" id="OQP86028.1"/>
    </source>
</evidence>
<dbReference type="RefSeq" id="WP_081176502.1">
    <property type="nucleotide sequence ID" value="NZ_MSPX01000010.1"/>
</dbReference>
<comment type="caution">
    <text evidence="1">The sequence shown here is derived from an EMBL/GenBank/DDBJ whole genome shotgun (WGS) entry which is preliminary data.</text>
</comment>
<proteinExistence type="predicted"/>
<dbReference type="Proteomes" id="UP000192652">
    <property type="component" value="Unassembled WGS sequence"/>
</dbReference>
<sequence length="59" mass="6679">MTPKQVNSEWFVVSGSQQLAGPFKSNGEAWRWIDRQEGELVSKAEERSEWLTKKILGGA</sequence>
<evidence type="ECO:0000313" key="2">
    <source>
        <dbReference type="Proteomes" id="UP000192652"/>
    </source>
</evidence>
<gene>
    <name evidence="1" type="ORF">BTR14_13170</name>
</gene>
<dbReference type="EMBL" id="MSPX01000010">
    <property type="protein sequence ID" value="OQP86028.1"/>
    <property type="molecule type" value="Genomic_DNA"/>
</dbReference>
<organism evidence="1 2">
    <name type="scientific">Xaviernesmea rhizosphaerae</name>
    <dbReference type="NCBI Taxonomy" id="1672749"/>
    <lineage>
        <taxon>Bacteria</taxon>
        <taxon>Pseudomonadati</taxon>
        <taxon>Pseudomonadota</taxon>
        <taxon>Alphaproteobacteria</taxon>
        <taxon>Hyphomicrobiales</taxon>
        <taxon>Rhizobiaceae</taxon>
        <taxon>Rhizobium/Agrobacterium group</taxon>
        <taxon>Xaviernesmea</taxon>
    </lineage>
</organism>